<protein>
    <submittedName>
        <fullName evidence="1">Uncharacterized protein</fullName>
    </submittedName>
</protein>
<proteinExistence type="predicted"/>
<dbReference type="GeneID" id="40101864"/>
<keyword evidence="2" id="KW-1185">Reference proteome</keyword>
<dbReference type="Proteomes" id="UP000247154">
    <property type="component" value="Segment"/>
</dbReference>
<organism evidence="1 2">
    <name type="scientific">Escherichia phage slur03</name>
    <dbReference type="NCBI Taxonomy" id="1720496"/>
    <lineage>
        <taxon>Viruses</taxon>
        <taxon>Duplodnaviria</taxon>
        <taxon>Heunggongvirae</taxon>
        <taxon>Uroviricota</taxon>
        <taxon>Caudoviricetes</taxon>
        <taxon>Pantevenvirales</taxon>
        <taxon>Straboviridae</taxon>
        <taxon>Tevenvirinae</taxon>
        <taxon>Tequatrovirus</taxon>
        <taxon>Tequatrovirus slur03</taxon>
    </lineage>
</organism>
<reference evidence="1 2" key="1">
    <citation type="journal article" date="2015" name="Genome Announc.">
        <title>Draft Genome Sequences of 14 Escherichia coli Phages Isolated from Cattle Slurry.</title>
        <authorList>
            <person name="Smith R."/>
            <person name="O'Hara M."/>
            <person name="Hobman J.L."/>
            <person name="Millard A.D."/>
        </authorList>
    </citation>
    <scope>NUCLEOTIDE SEQUENCE [LARGE SCALE GENOMIC DNA]</scope>
</reference>
<dbReference type="KEGG" id="vg:40101864"/>
<evidence type="ECO:0000313" key="1">
    <source>
        <dbReference type="EMBL" id="CUL01608.1"/>
    </source>
</evidence>
<sequence>MKFKFYYAKHKITGEFIAFTTSTTGEGDIFTAVFLSKWESDQPYLSSREDLQRLVNGEYNDSWSYLVHDCVKKAIKQKHLEIIEIEL</sequence>
<dbReference type="RefSeq" id="YP_009624982.1">
    <property type="nucleotide sequence ID" value="NC_042129.1"/>
</dbReference>
<dbReference type="EMBL" id="LN881728">
    <property type="protein sequence ID" value="CUL01608.1"/>
    <property type="molecule type" value="Genomic_DNA"/>
</dbReference>
<accession>A0A0M7Q995</accession>
<name>A0A0M7Q995_9CAUD</name>
<evidence type="ECO:0000313" key="2">
    <source>
        <dbReference type="Proteomes" id="UP000247154"/>
    </source>
</evidence>